<reference evidence="1" key="1">
    <citation type="submission" date="2020-05" db="EMBL/GenBank/DDBJ databases">
        <authorList>
            <person name="Chiriac C."/>
            <person name="Salcher M."/>
            <person name="Ghai R."/>
            <person name="Kavagutti S V."/>
        </authorList>
    </citation>
    <scope>NUCLEOTIDE SEQUENCE</scope>
</reference>
<organism evidence="1">
    <name type="scientific">uncultured Caudovirales phage</name>
    <dbReference type="NCBI Taxonomy" id="2100421"/>
    <lineage>
        <taxon>Viruses</taxon>
        <taxon>Duplodnaviria</taxon>
        <taxon>Heunggongvirae</taxon>
        <taxon>Uroviricota</taxon>
        <taxon>Caudoviricetes</taxon>
        <taxon>Peduoviridae</taxon>
        <taxon>Maltschvirus</taxon>
        <taxon>Maltschvirus maltsch</taxon>
    </lineage>
</organism>
<gene>
    <name evidence="1" type="ORF">UFOVP192_43</name>
</gene>
<dbReference type="EMBL" id="LR798232">
    <property type="protein sequence ID" value="CAB5212676.1"/>
    <property type="molecule type" value="Genomic_DNA"/>
</dbReference>
<proteinExistence type="predicted"/>
<accession>A0A6J7WFR8</accession>
<sequence length="770" mass="75724">MAGPSSTVDQNLLPVQAYFDVYGNFQTFIGQGRPFFATINPYQSGLHITDSTIDSTTIGASTPSTGIFTNIIATTGQLLTAPTGNTDIVNKLYVDTVTQGLNPKAACKCATTANITLSGLQTIDGYTTIAGDRVLVKSQGTQSQNGIYIASTGAWTRSTDMDVWAEVPGAYTVVLNGTVNGNTSWVSTSADTGTINVTPITFVQFSSISTYYAGTGLTLASNTFSITNTGVTAATYGSASSVPVFAVNAQGQLTSVTNTSIAIANTQVSGLGTMSTQNANAVAITGGSINGTTVGASSASTGAFTTLGGTTITASVQFVGPGTGLTGTATSLSIGGNAATATSAGSVTNSVTFSNTGGAVPGTTFNGSVARTIDYSTLGAPSVTGTGASGTWGINISGNAATVTNGVYTTGSYSNPTWITSILGSIVSGAVATATLATTATNIGGGTAGALAYQSGLGATSFLSLGTTNYVLTAGATAPQYVAQSTLSVGSATNATNATYLVGGVAGAVVWQSATGVTGFTAAGTTGQFLQSNGTGAPTWATPVSYATVTDDTTTAGTRYPLFANQTSGSLSTEYTSSTKLQFNPSTGVFTATSFSGAGTGLTGTASGLSIGGNAATATSATSATTATNLAGGANGSVPYQTGSGATTFLAAGTNGYIMTLAGGVPTWAAAPATGVTIADDTSSAVAYYPLFARVTTGTATTEYTSSTKLNYTPSTGLLASTSLAITGTLSANGSVGTAGQVLTSNGAGAVAWAAGTSSDTAYFLAFMMG</sequence>
<evidence type="ECO:0000313" key="1">
    <source>
        <dbReference type="EMBL" id="CAB5212676.1"/>
    </source>
</evidence>
<protein>
    <submittedName>
        <fullName evidence="1">Uncharacterized protein</fullName>
    </submittedName>
</protein>
<name>A0A6J7WFR8_9CAUD</name>